<evidence type="ECO:0000313" key="9">
    <source>
        <dbReference type="EMBL" id="MYZ46207.1"/>
    </source>
</evidence>
<dbReference type="GO" id="GO:0003677">
    <property type="term" value="F:DNA binding"/>
    <property type="evidence" value="ECO:0007669"/>
    <property type="project" value="TreeGrafter"/>
</dbReference>
<dbReference type="OrthoDB" id="9813719at2"/>
<dbReference type="Gene3D" id="3.40.50.150">
    <property type="entry name" value="Vaccinia Virus protein VP39"/>
    <property type="match status" value="1"/>
</dbReference>
<dbReference type="PANTHER" id="PTHR10629">
    <property type="entry name" value="CYTOSINE-SPECIFIC METHYLTRANSFERASE"/>
    <property type="match status" value="1"/>
</dbReference>
<dbReference type="PANTHER" id="PTHR10629:SF52">
    <property type="entry name" value="DNA (CYTOSINE-5)-METHYLTRANSFERASE 1"/>
    <property type="match status" value="1"/>
</dbReference>
<proteinExistence type="inferred from homology"/>
<evidence type="ECO:0000256" key="2">
    <source>
        <dbReference type="ARBA" id="ARBA00022679"/>
    </source>
</evidence>
<gene>
    <name evidence="9" type="ORF">E4O86_00510</name>
</gene>
<dbReference type="InterPro" id="IPR050390">
    <property type="entry name" value="C5-Methyltransferase"/>
</dbReference>
<evidence type="ECO:0000256" key="8">
    <source>
        <dbReference type="RuleBase" id="RU000417"/>
    </source>
</evidence>
<dbReference type="NCBIfam" id="TIGR00675">
    <property type="entry name" value="dcm"/>
    <property type="match status" value="1"/>
</dbReference>
<dbReference type="EC" id="2.1.1.37" evidence="8"/>
<comment type="caution">
    <text evidence="9">The sequence shown here is derived from an EMBL/GenBank/DDBJ whole genome shotgun (WGS) entry which is preliminary data.</text>
</comment>
<name>A0A964WRS2_9HYPH</name>
<dbReference type="GO" id="GO:0032259">
    <property type="term" value="P:methylation"/>
    <property type="evidence" value="ECO:0007669"/>
    <property type="project" value="UniProtKB-KW"/>
</dbReference>
<dbReference type="PROSITE" id="PS51679">
    <property type="entry name" value="SAM_MT_C5"/>
    <property type="match status" value="1"/>
</dbReference>
<evidence type="ECO:0000256" key="1">
    <source>
        <dbReference type="ARBA" id="ARBA00022603"/>
    </source>
</evidence>
<dbReference type="SUPFAM" id="SSF53335">
    <property type="entry name" value="S-adenosyl-L-methionine-dependent methyltransferases"/>
    <property type="match status" value="1"/>
</dbReference>
<evidence type="ECO:0000256" key="7">
    <source>
        <dbReference type="RuleBase" id="RU000416"/>
    </source>
</evidence>
<organism evidence="9 10">
    <name type="scientific">Propylenella binzhouense</name>
    <dbReference type="NCBI Taxonomy" id="2555902"/>
    <lineage>
        <taxon>Bacteria</taxon>
        <taxon>Pseudomonadati</taxon>
        <taxon>Pseudomonadota</taxon>
        <taxon>Alphaproteobacteria</taxon>
        <taxon>Hyphomicrobiales</taxon>
        <taxon>Propylenellaceae</taxon>
        <taxon>Propylenella</taxon>
    </lineage>
</organism>
<dbReference type="GO" id="GO:0009307">
    <property type="term" value="P:DNA restriction-modification system"/>
    <property type="evidence" value="ECO:0007669"/>
    <property type="project" value="UniProtKB-KW"/>
</dbReference>
<dbReference type="Gene3D" id="3.90.120.10">
    <property type="entry name" value="DNA Methylase, subunit A, domain 2"/>
    <property type="match status" value="1"/>
</dbReference>
<feature type="active site" evidence="6">
    <location>
        <position position="80"/>
    </location>
</feature>
<evidence type="ECO:0000313" key="10">
    <source>
        <dbReference type="Proteomes" id="UP000773614"/>
    </source>
</evidence>
<keyword evidence="3 6" id="KW-0949">S-adenosyl-L-methionine</keyword>
<evidence type="ECO:0000256" key="3">
    <source>
        <dbReference type="ARBA" id="ARBA00022691"/>
    </source>
</evidence>
<dbReference type="AlphaFoldDB" id="A0A964WRS2"/>
<accession>A0A964WRS2</accession>
<keyword evidence="10" id="KW-1185">Reference proteome</keyword>
<keyword evidence="4" id="KW-0680">Restriction system</keyword>
<dbReference type="InterPro" id="IPR029063">
    <property type="entry name" value="SAM-dependent_MTases_sf"/>
</dbReference>
<dbReference type="PROSITE" id="PS00095">
    <property type="entry name" value="C5_MTASE_2"/>
    <property type="match status" value="1"/>
</dbReference>
<dbReference type="Pfam" id="PF00145">
    <property type="entry name" value="DNA_methylase"/>
    <property type="match status" value="1"/>
</dbReference>
<keyword evidence="1 6" id="KW-0489">Methyltransferase</keyword>
<dbReference type="PROSITE" id="PS00094">
    <property type="entry name" value="C5_MTASE_1"/>
    <property type="match status" value="1"/>
</dbReference>
<keyword evidence="2 6" id="KW-0808">Transferase</keyword>
<dbReference type="GO" id="GO:0003886">
    <property type="term" value="F:DNA (cytosine-5-)-methyltransferase activity"/>
    <property type="evidence" value="ECO:0007669"/>
    <property type="project" value="UniProtKB-EC"/>
</dbReference>
<dbReference type="EMBL" id="SPKJ01000001">
    <property type="protein sequence ID" value="MYZ46207.1"/>
    <property type="molecule type" value="Genomic_DNA"/>
</dbReference>
<evidence type="ECO:0000256" key="5">
    <source>
        <dbReference type="ARBA" id="ARBA00047422"/>
    </source>
</evidence>
<dbReference type="Proteomes" id="UP000773614">
    <property type="component" value="Unassembled WGS sequence"/>
</dbReference>
<dbReference type="InterPro" id="IPR018117">
    <property type="entry name" value="C5_DNA_meth_AS"/>
</dbReference>
<comment type="catalytic activity">
    <reaction evidence="5 8">
        <text>a 2'-deoxycytidine in DNA + S-adenosyl-L-methionine = a 5-methyl-2'-deoxycytidine in DNA + S-adenosyl-L-homocysteine + H(+)</text>
        <dbReference type="Rhea" id="RHEA:13681"/>
        <dbReference type="Rhea" id="RHEA-COMP:11369"/>
        <dbReference type="Rhea" id="RHEA-COMP:11370"/>
        <dbReference type="ChEBI" id="CHEBI:15378"/>
        <dbReference type="ChEBI" id="CHEBI:57856"/>
        <dbReference type="ChEBI" id="CHEBI:59789"/>
        <dbReference type="ChEBI" id="CHEBI:85452"/>
        <dbReference type="ChEBI" id="CHEBI:85454"/>
        <dbReference type="EC" id="2.1.1.37"/>
    </reaction>
</comment>
<evidence type="ECO:0000256" key="4">
    <source>
        <dbReference type="ARBA" id="ARBA00022747"/>
    </source>
</evidence>
<dbReference type="PRINTS" id="PR00105">
    <property type="entry name" value="C5METTRFRASE"/>
</dbReference>
<dbReference type="InterPro" id="IPR031303">
    <property type="entry name" value="C5_meth_CS"/>
</dbReference>
<reference evidence="9" key="1">
    <citation type="submission" date="2019-03" db="EMBL/GenBank/DDBJ databases">
        <title>Afifella sp. nov., isolated from activated sludge.</title>
        <authorList>
            <person name="Li Q."/>
            <person name="Liu Y."/>
        </authorList>
    </citation>
    <scope>NUCLEOTIDE SEQUENCE</scope>
    <source>
        <strain evidence="9">L72</strain>
    </source>
</reference>
<evidence type="ECO:0000256" key="6">
    <source>
        <dbReference type="PROSITE-ProRule" id="PRU01016"/>
    </source>
</evidence>
<dbReference type="GO" id="GO:0044027">
    <property type="term" value="P:negative regulation of gene expression via chromosomal CpG island methylation"/>
    <property type="evidence" value="ECO:0007669"/>
    <property type="project" value="TreeGrafter"/>
</dbReference>
<comment type="similarity">
    <text evidence="6 7">Belongs to the class I-like SAM-binding methyltransferase superfamily. C5-methyltransferase family.</text>
</comment>
<sequence>MSLFSGAGGFCEGVRLAGWDVVCAVESDAQACLTHAANFSEVALFKGDIARFLEDEQPGVPSLRELTARKIDVVYGGPPCQGFSQIGPRNLADPRNRLYEEFVRVVRLLRPRAFVMENVPNMVAMKNGHFKARILDAFREAGYSRTAILPAIASDFGVPQHRRRVFIFGIRDRLPFAGSFEEAIKALVEREKSDTIVTVREALSDLPKTVSDDNAPLPYPKKPGGRYSDFQKLMRLDWDHELLTSERKRTGLAEDALHNHHTKGIEARRKKIIAAIRPGARGDSLPTALWNGTRGHKWRRLDPEKPSYTILAQMHRDLSEWIHPTHDRWITVREAARLQSFHDGFVFYGSEWQQLKQVGNAVPPLMGRAVARAVSGLLDQIPRKASG</sequence>
<dbReference type="InterPro" id="IPR001525">
    <property type="entry name" value="C5_MeTfrase"/>
</dbReference>
<protein>
    <recommendedName>
        <fullName evidence="8">Cytosine-specific methyltransferase</fullName>
        <ecNumber evidence="8">2.1.1.37</ecNumber>
    </recommendedName>
</protein>